<dbReference type="Proteomes" id="UP000183656">
    <property type="component" value="Unassembled WGS sequence"/>
</dbReference>
<evidence type="ECO:0000256" key="4">
    <source>
        <dbReference type="ARBA" id="ARBA00022741"/>
    </source>
</evidence>
<evidence type="ECO:0000256" key="5">
    <source>
        <dbReference type="ARBA" id="ARBA00022840"/>
    </source>
</evidence>
<keyword evidence="3" id="KW-1003">Cell membrane</keyword>
<accession>A0A1I7GMU8</accession>
<evidence type="ECO:0000256" key="3">
    <source>
        <dbReference type="ARBA" id="ARBA00022475"/>
    </source>
</evidence>
<dbReference type="GO" id="GO:0005524">
    <property type="term" value="F:ATP binding"/>
    <property type="evidence" value="ECO:0007669"/>
    <property type="project" value="UniProtKB-KW"/>
</dbReference>
<dbReference type="InterPro" id="IPR003593">
    <property type="entry name" value="AAA+_ATPase"/>
</dbReference>
<dbReference type="InterPro" id="IPR015860">
    <property type="entry name" value="ABC_transpr_TagH-like"/>
</dbReference>
<evidence type="ECO:0000313" key="8">
    <source>
        <dbReference type="Proteomes" id="UP000183656"/>
    </source>
</evidence>
<keyword evidence="5 7" id="KW-0067">ATP-binding</keyword>
<dbReference type="InterPro" id="IPR050683">
    <property type="entry name" value="Bact_Polysacc_Export_ATP-bd"/>
</dbReference>
<dbReference type="CDD" id="cd10147">
    <property type="entry name" value="Wzt_C-like"/>
    <property type="match status" value="1"/>
</dbReference>
<dbReference type="InterPro" id="IPR003439">
    <property type="entry name" value="ABC_transporter-like_ATP-bd"/>
</dbReference>
<proteinExistence type="inferred from homology"/>
<sequence>MLLPSHAARPDGAQPTLDAQQLGKEYRLYDSPVQRLLSLLSNRRNYRSHWALQGVTFQLRRGQCLGLIGDNGAGKSTLLKLLAGTLQPSCGTLARHGRVTAILELGAGFHPDFTGRQNLYFGGSLIGIDAAQMRTLEASIIAFSELGDAMDRPIKTYSSGMVVRLAFALVTALEPQVLIIDEALAVGDQHFQKKCVERIEAFRNNGCTILFCSHSLYHVQRLCDQALWLHLGQMRALGPTPEVVAAYEAHVRLQEQAEAPPPDAGPEAPRPAPNAAHIEAVLLDDILQPDANAAHGTCGRLDSPHLRMTVRARTPEGVQPHIGLLIEQVDGVGVTSVATHFDGTQPHQDSTGAWVATVTFPDIPLHTGQYKVSAYLFDNKGLVVYDEWKDCQRFSQVFAQSTPGIVRLPHQWS</sequence>
<keyword evidence="8" id="KW-1185">Reference proteome</keyword>
<protein>
    <submittedName>
        <fullName evidence="7">Lipopolysaccharide transport system ATP-binding protein</fullName>
    </submittedName>
</protein>
<dbReference type="SMART" id="SM00382">
    <property type="entry name" value="AAA"/>
    <property type="match status" value="1"/>
</dbReference>
<gene>
    <name evidence="7" type="ORF">SAMN04489707_100646</name>
</gene>
<dbReference type="PANTHER" id="PTHR46743">
    <property type="entry name" value="TEICHOIC ACIDS EXPORT ATP-BINDING PROTEIN TAGH"/>
    <property type="match status" value="1"/>
</dbReference>
<dbReference type="RefSeq" id="WP_054256323.1">
    <property type="nucleotide sequence ID" value="NZ_CYIG01000016.1"/>
</dbReference>
<evidence type="ECO:0000259" key="6">
    <source>
        <dbReference type="PROSITE" id="PS50893"/>
    </source>
</evidence>
<organism evidence="7 8">
    <name type="scientific">Paenacidovorax caeni</name>
    <dbReference type="NCBI Taxonomy" id="343013"/>
    <lineage>
        <taxon>Bacteria</taxon>
        <taxon>Pseudomonadati</taxon>
        <taxon>Pseudomonadota</taxon>
        <taxon>Betaproteobacteria</taxon>
        <taxon>Burkholderiales</taxon>
        <taxon>Comamonadaceae</taxon>
        <taxon>Paenacidovorax</taxon>
    </lineage>
</organism>
<feature type="domain" description="ABC transporter" evidence="6">
    <location>
        <begin position="34"/>
        <end position="256"/>
    </location>
</feature>
<reference evidence="7 8" key="1">
    <citation type="submission" date="2016-10" db="EMBL/GenBank/DDBJ databases">
        <authorList>
            <person name="de Groot N.N."/>
        </authorList>
    </citation>
    <scope>NUCLEOTIDE SEQUENCE [LARGE SCALE GENOMIC DNA]</scope>
    <source>
        <strain evidence="7 8">R-24608</strain>
    </source>
</reference>
<dbReference type="Pfam" id="PF00005">
    <property type="entry name" value="ABC_tran"/>
    <property type="match status" value="1"/>
</dbReference>
<dbReference type="GO" id="GO:0016887">
    <property type="term" value="F:ATP hydrolysis activity"/>
    <property type="evidence" value="ECO:0007669"/>
    <property type="project" value="InterPro"/>
</dbReference>
<dbReference type="PROSITE" id="PS50893">
    <property type="entry name" value="ABC_TRANSPORTER_2"/>
    <property type="match status" value="1"/>
</dbReference>
<keyword evidence="2" id="KW-0813">Transport</keyword>
<evidence type="ECO:0000256" key="2">
    <source>
        <dbReference type="ARBA" id="ARBA00022448"/>
    </source>
</evidence>
<comment type="similarity">
    <text evidence="1">Belongs to the ABC transporter superfamily.</text>
</comment>
<dbReference type="EMBL" id="FPBX01000006">
    <property type="protein sequence ID" value="SFU49739.1"/>
    <property type="molecule type" value="Genomic_DNA"/>
</dbReference>
<name>A0A1I7GMU8_9BURK</name>
<dbReference type="CDD" id="cd03220">
    <property type="entry name" value="ABC_KpsT_Wzt"/>
    <property type="match status" value="1"/>
</dbReference>
<keyword evidence="4" id="KW-0547">Nucleotide-binding</keyword>
<dbReference type="GO" id="GO:0016020">
    <property type="term" value="C:membrane"/>
    <property type="evidence" value="ECO:0007669"/>
    <property type="project" value="InterPro"/>
</dbReference>
<dbReference type="OrthoDB" id="9778870at2"/>
<dbReference type="Gene3D" id="2.70.50.60">
    <property type="entry name" value="abc- transporter (atp binding component) like domain"/>
    <property type="match status" value="1"/>
</dbReference>
<evidence type="ECO:0000313" key="7">
    <source>
        <dbReference type="EMBL" id="SFU49739.1"/>
    </source>
</evidence>
<dbReference type="Gene3D" id="3.40.50.300">
    <property type="entry name" value="P-loop containing nucleotide triphosphate hydrolases"/>
    <property type="match status" value="1"/>
</dbReference>
<dbReference type="STRING" id="343013.SAMN04489707_100646"/>
<evidence type="ECO:0000256" key="1">
    <source>
        <dbReference type="ARBA" id="ARBA00005417"/>
    </source>
</evidence>
<dbReference type="SUPFAM" id="SSF52540">
    <property type="entry name" value="P-loop containing nucleoside triphosphate hydrolases"/>
    <property type="match status" value="1"/>
</dbReference>
<keyword evidence="3" id="KW-0472">Membrane</keyword>
<dbReference type="GO" id="GO:0140359">
    <property type="term" value="F:ABC-type transporter activity"/>
    <property type="evidence" value="ECO:0007669"/>
    <property type="project" value="InterPro"/>
</dbReference>
<dbReference type="Pfam" id="PF14524">
    <property type="entry name" value="Wzt_C"/>
    <property type="match status" value="1"/>
</dbReference>
<dbReference type="AlphaFoldDB" id="A0A1I7GMU8"/>
<dbReference type="InterPro" id="IPR027417">
    <property type="entry name" value="P-loop_NTPase"/>
</dbReference>
<dbReference type="InterPro" id="IPR029439">
    <property type="entry name" value="Wzt_C"/>
</dbReference>
<dbReference type="PANTHER" id="PTHR46743:SF2">
    <property type="entry name" value="TEICHOIC ACIDS EXPORT ATP-BINDING PROTEIN TAGH"/>
    <property type="match status" value="1"/>
</dbReference>